<evidence type="ECO:0000313" key="4">
    <source>
        <dbReference type="EMBL" id="MEJ8566953.1"/>
    </source>
</evidence>
<dbReference type="SUPFAM" id="SSF53300">
    <property type="entry name" value="vWA-like"/>
    <property type="match status" value="1"/>
</dbReference>
<proteinExistence type="predicted"/>
<protein>
    <submittedName>
        <fullName evidence="4">VWA domain-containing protein</fullName>
    </submittedName>
</protein>
<organism evidence="4 5">
    <name type="scientific">Elongatibacter sediminis</name>
    <dbReference type="NCBI Taxonomy" id="3119006"/>
    <lineage>
        <taxon>Bacteria</taxon>
        <taxon>Pseudomonadati</taxon>
        <taxon>Pseudomonadota</taxon>
        <taxon>Gammaproteobacteria</taxon>
        <taxon>Chromatiales</taxon>
        <taxon>Wenzhouxiangellaceae</taxon>
        <taxon>Elongatibacter</taxon>
    </lineage>
</organism>
<dbReference type="SMART" id="SM00327">
    <property type="entry name" value="VWA"/>
    <property type="match status" value="1"/>
</dbReference>
<evidence type="ECO:0000256" key="2">
    <source>
        <dbReference type="SAM" id="Phobius"/>
    </source>
</evidence>
<dbReference type="RefSeq" id="WP_354694276.1">
    <property type="nucleotide sequence ID" value="NZ_JAZHOG010000003.1"/>
</dbReference>
<reference evidence="4 5" key="1">
    <citation type="submission" date="2024-02" db="EMBL/GenBank/DDBJ databases">
        <title>A novel Wenzhouxiangellaceae bacterium, isolated from coastal sediments.</title>
        <authorList>
            <person name="Du Z.-J."/>
            <person name="Ye Y.-Q."/>
            <person name="Zhang X.-Y."/>
        </authorList>
    </citation>
    <scope>NUCLEOTIDE SEQUENCE [LARGE SCALE GENOMIC DNA]</scope>
    <source>
        <strain evidence="4 5">CH-27</strain>
    </source>
</reference>
<dbReference type="Proteomes" id="UP001359886">
    <property type="component" value="Unassembled WGS sequence"/>
</dbReference>
<name>A0AAW9RDS5_9GAMM</name>
<dbReference type="Gene3D" id="3.40.50.410">
    <property type="entry name" value="von Willebrand factor, type A domain"/>
    <property type="match status" value="1"/>
</dbReference>
<evidence type="ECO:0000256" key="1">
    <source>
        <dbReference type="SAM" id="MobiDB-lite"/>
    </source>
</evidence>
<keyword evidence="2" id="KW-0472">Membrane</keyword>
<feature type="transmembrane region" description="Helical" evidence="2">
    <location>
        <begin position="62"/>
        <end position="79"/>
    </location>
</feature>
<dbReference type="CDD" id="cd01467">
    <property type="entry name" value="vWA_BatA_type"/>
    <property type="match status" value="1"/>
</dbReference>
<sequence>MAEPETVSGLILAWPWLLVLLPLPWLLRRWMTPARQSDQQALRVPWFSQVEGASTGWVRRPWIAVLATLAWIVLCVAAARPQWVGEMEQLPVSGRDLLLAVDISGSMDTQDMVLEHTPVNRLAVVKKVAGEFIKGRRGDRVGLVLFGSRAYLQTPLTFDTETTAILLEESEIGLAGRETAIGDAIGLAVKRLRDDAAAERVLILLTDGANTSGEVQPMQATEFAAREGLTIYTVGVGADEMMVRDFFGSRVVNPSADLDEETLRAIADRTGGAYFRARDAQALAEIYQRLDELEPVASDQETVRPVDELFHWPLAGALVMALLAGLVSLWPSLRPAFSPRASRPAGRGRFRSEAETA</sequence>
<dbReference type="Pfam" id="PF00092">
    <property type="entry name" value="VWA"/>
    <property type="match status" value="1"/>
</dbReference>
<feature type="transmembrane region" description="Helical" evidence="2">
    <location>
        <begin position="6"/>
        <end position="27"/>
    </location>
</feature>
<dbReference type="InterPro" id="IPR033881">
    <property type="entry name" value="vWA_BatA_type"/>
</dbReference>
<comment type="caution">
    <text evidence="4">The sequence shown here is derived from an EMBL/GenBank/DDBJ whole genome shotgun (WGS) entry which is preliminary data.</text>
</comment>
<dbReference type="PANTHER" id="PTHR22550">
    <property type="entry name" value="SPORE GERMINATION PROTEIN"/>
    <property type="match status" value="1"/>
</dbReference>
<dbReference type="PROSITE" id="PS50234">
    <property type="entry name" value="VWFA"/>
    <property type="match status" value="1"/>
</dbReference>
<keyword evidence="2" id="KW-0812">Transmembrane</keyword>
<feature type="region of interest" description="Disordered" evidence="1">
    <location>
        <begin position="338"/>
        <end position="357"/>
    </location>
</feature>
<evidence type="ECO:0000313" key="5">
    <source>
        <dbReference type="Proteomes" id="UP001359886"/>
    </source>
</evidence>
<gene>
    <name evidence="4" type="ORF">V3330_04900</name>
</gene>
<dbReference type="AlphaFoldDB" id="A0AAW9RDS5"/>
<dbReference type="PANTHER" id="PTHR22550:SF18">
    <property type="entry name" value="VWFA DOMAIN-CONTAINING PROTEIN"/>
    <property type="match status" value="1"/>
</dbReference>
<dbReference type="InterPro" id="IPR050768">
    <property type="entry name" value="UPF0353/GerABKA_families"/>
</dbReference>
<evidence type="ECO:0000259" key="3">
    <source>
        <dbReference type="PROSITE" id="PS50234"/>
    </source>
</evidence>
<feature type="domain" description="VWFA" evidence="3">
    <location>
        <begin position="96"/>
        <end position="290"/>
    </location>
</feature>
<keyword evidence="2" id="KW-1133">Transmembrane helix</keyword>
<accession>A0AAW9RDS5</accession>
<dbReference type="InterPro" id="IPR036465">
    <property type="entry name" value="vWFA_dom_sf"/>
</dbReference>
<dbReference type="InterPro" id="IPR002035">
    <property type="entry name" value="VWF_A"/>
</dbReference>
<feature type="transmembrane region" description="Helical" evidence="2">
    <location>
        <begin position="310"/>
        <end position="333"/>
    </location>
</feature>
<keyword evidence="5" id="KW-1185">Reference proteome</keyword>
<dbReference type="EMBL" id="JAZHOG010000003">
    <property type="protein sequence ID" value="MEJ8566953.1"/>
    <property type="molecule type" value="Genomic_DNA"/>
</dbReference>